<name>A0AAV0LKV5_9ROSI</name>
<accession>A0AAV0LKV5</accession>
<evidence type="ECO:0000313" key="3">
    <source>
        <dbReference type="Proteomes" id="UP001154282"/>
    </source>
</evidence>
<feature type="region of interest" description="Disordered" evidence="1">
    <location>
        <begin position="57"/>
        <end position="98"/>
    </location>
</feature>
<feature type="compositionally biased region" description="Basic and acidic residues" evidence="1">
    <location>
        <begin position="70"/>
        <end position="98"/>
    </location>
</feature>
<dbReference type="EMBL" id="CAMGYJ010000006">
    <property type="protein sequence ID" value="CAI0434419.1"/>
    <property type="molecule type" value="Genomic_DNA"/>
</dbReference>
<gene>
    <name evidence="2" type="ORF">LITE_LOCUS24268</name>
</gene>
<comment type="caution">
    <text evidence="2">The sequence shown here is derived from an EMBL/GenBank/DDBJ whole genome shotgun (WGS) entry which is preliminary data.</text>
</comment>
<dbReference type="Proteomes" id="UP001154282">
    <property type="component" value="Unassembled WGS sequence"/>
</dbReference>
<evidence type="ECO:0000256" key="1">
    <source>
        <dbReference type="SAM" id="MobiDB-lite"/>
    </source>
</evidence>
<keyword evidence="3" id="KW-1185">Reference proteome</keyword>
<organism evidence="2 3">
    <name type="scientific">Linum tenue</name>
    <dbReference type="NCBI Taxonomy" id="586396"/>
    <lineage>
        <taxon>Eukaryota</taxon>
        <taxon>Viridiplantae</taxon>
        <taxon>Streptophyta</taxon>
        <taxon>Embryophyta</taxon>
        <taxon>Tracheophyta</taxon>
        <taxon>Spermatophyta</taxon>
        <taxon>Magnoliopsida</taxon>
        <taxon>eudicotyledons</taxon>
        <taxon>Gunneridae</taxon>
        <taxon>Pentapetalae</taxon>
        <taxon>rosids</taxon>
        <taxon>fabids</taxon>
        <taxon>Malpighiales</taxon>
        <taxon>Linaceae</taxon>
        <taxon>Linum</taxon>
    </lineage>
</organism>
<proteinExistence type="predicted"/>
<reference evidence="2" key="1">
    <citation type="submission" date="2022-08" db="EMBL/GenBank/DDBJ databases">
        <authorList>
            <person name="Gutierrez-Valencia J."/>
        </authorList>
    </citation>
    <scope>NUCLEOTIDE SEQUENCE</scope>
</reference>
<feature type="region of interest" description="Disordered" evidence="1">
    <location>
        <begin position="126"/>
        <end position="145"/>
    </location>
</feature>
<evidence type="ECO:0000313" key="2">
    <source>
        <dbReference type="EMBL" id="CAI0434419.1"/>
    </source>
</evidence>
<dbReference type="AlphaFoldDB" id="A0AAV0LKV5"/>
<evidence type="ECO:0008006" key="4">
    <source>
        <dbReference type="Google" id="ProtNLM"/>
    </source>
</evidence>
<protein>
    <recommendedName>
        <fullName evidence="4">No apical meristem-associated C-terminal domain-containing protein</fullName>
    </recommendedName>
</protein>
<sequence length="145" mass="16949">MTKDIYKSDMKNKTFSDKHCWSILSRCPKWCPDLALNVEHMPPMHSELSSFVDLHQSSPTFEDTPIGGLRRPEGHDKQRTHNEGKSIEESCGERDQQRDALLDRGALLEERNASRAIYDSHKIERERKKWQMEDEEVPTRGRVNE</sequence>